<dbReference type="Gene3D" id="3.30.420.310">
    <property type="entry name" value="2-keto-3-deoxy-galactonokinase, C-terminal domain"/>
    <property type="match status" value="1"/>
</dbReference>
<name>A0ABY6IMP1_9HYPH</name>
<dbReference type="SUPFAM" id="SSF53067">
    <property type="entry name" value="Actin-like ATPase domain"/>
    <property type="match status" value="1"/>
</dbReference>
<accession>A0ABY6IMP1</accession>
<dbReference type="Pfam" id="PF05035">
    <property type="entry name" value="DGOK"/>
    <property type="match status" value="1"/>
</dbReference>
<dbReference type="InterPro" id="IPR007729">
    <property type="entry name" value="DGOK"/>
</dbReference>
<organism evidence="1 2">
    <name type="scientific">Pelagibacterium flavum</name>
    <dbReference type="NCBI Taxonomy" id="2984530"/>
    <lineage>
        <taxon>Bacteria</taxon>
        <taxon>Pseudomonadati</taxon>
        <taxon>Pseudomonadota</taxon>
        <taxon>Alphaproteobacteria</taxon>
        <taxon>Hyphomicrobiales</taxon>
        <taxon>Devosiaceae</taxon>
        <taxon>Pelagibacterium</taxon>
    </lineage>
</organism>
<proteinExistence type="predicted"/>
<keyword evidence="2" id="KW-1185">Reference proteome</keyword>
<reference evidence="1" key="1">
    <citation type="submission" date="2022-10" db="EMBL/GenBank/DDBJ databases">
        <title>YIM 151497 complete genome.</title>
        <authorList>
            <person name="Chen X."/>
        </authorList>
    </citation>
    <scope>NUCLEOTIDE SEQUENCE</scope>
    <source>
        <strain evidence="1">YIM 151497</strain>
    </source>
</reference>
<dbReference type="InterPro" id="IPR043129">
    <property type="entry name" value="ATPase_NBD"/>
</dbReference>
<dbReference type="EMBL" id="CP107716">
    <property type="protein sequence ID" value="UYQ71756.1"/>
    <property type="molecule type" value="Genomic_DNA"/>
</dbReference>
<dbReference type="RefSeq" id="WP_264225406.1">
    <property type="nucleotide sequence ID" value="NZ_CP107716.1"/>
</dbReference>
<protein>
    <submittedName>
        <fullName evidence="1">2-dehydro-3-deoxygalactonokinase</fullName>
    </submittedName>
</protein>
<gene>
    <name evidence="1" type="ORF">OF122_17200</name>
</gene>
<evidence type="ECO:0000313" key="1">
    <source>
        <dbReference type="EMBL" id="UYQ71756.1"/>
    </source>
</evidence>
<dbReference type="Gene3D" id="3.30.420.300">
    <property type="entry name" value="2-keto-3-deoxy-galactonokinase, substrate binding domain"/>
    <property type="match status" value="1"/>
</dbReference>
<evidence type="ECO:0000313" key="2">
    <source>
        <dbReference type="Proteomes" id="UP001163882"/>
    </source>
</evidence>
<dbReference type="Proteomes" id="UP001163882">
    <property type="component" value="Chromosome"/>
</dbReference>
<dbReference type="InterPro" id="IPR042257">
    <property type="entry name" value="DGOK_C"/>
</dbReference>
<sequence length="300" mass="31706">MTIAADWIAVDWGTSNMRAWALSADNKVLAHGESPKGMGQLSPSEFEPALLEVVEKWLDSERVTPVMACGMVGARQGWIEAEYAITPTPPVAARPTRAPVTDRRIAVFILPGVSQSAPPDVMRGEETQIAGYIASQGDNAVLCLPGTHSKWVDIADGRIARFRTAMTGEVFALLAEKSVLRHSVGTSEWSDDAFAAGVSAGLEAPDILTRLFSIRAASLLEGASPQVSRARLSGLLIGAELAGTSDFWRGNAVALVGASQLSALYQTALALAGVSAHRYDAQDMTLAGLCAARSTLEDTQ</sequence>
<dbReference type="InterPro" id="IPR042258">
    <property type="entry name" value="DGOK_N"/>
</dbReference>